<evidence type="ECO:0000313" key="1">
    <source>
        <dbReference type="EMBL" id="RNA11183.1"/>
    </source>
</evidence>
<dbReference type="AlphaFoldDB" id="A0A3M7QIV0"/>
<dbReference type="Proteomes" id="UP000276133">
    <property type="component" value="Unassembled WGS sequence"/>
</dbReference>
<comment type="caution">
    <text evidence="1">The sequence shown here is derived from an EMBL/GenBank/DDBJ whole genome shotgun (WGS) entry which is preliminary data.</text>
</comment>
<dbReference type="EMBL" id="REGN01006024">
    <property type="protein sequence ID" value="RNA11183.1"/>
    <property type="molecule type" value="Genomic_DNA"/>
</dbReference>
<name>A0A3M7QIV0_BRAPC</name>
<reference evidence="1 2" key="1">
    <citation type="journal article" date="2018" name="Sci. Rep.">
        <title>Genomic signatures of local adaptation to the degree of environmental predictability in rotifers.</title>
        <authorList>
            <person name="Franch-Gras L."/>
            <person name="Hahn C."/>
            <person name="Garcia-Roger E.M."/>
            <person name="Carmona M.J."/>
            <person name="Serra M."/>
            <person name="Gomez A."/>
        </authorList>
    </citation>
    <scope>NUCLEOTIDE SEQUENCE [LARGE SCALE GENOMIC DNA]</scope>
    <source>
        <strain evidence="1">HYR1</strain>
    </source>
</reference>
<protein>
    <submittedName>
        <fullName evidence="1">Uncharacterized protein</fullName>
    </submittedName>
</protein>
<organism evidence="1 2">
    <name type="scientific">Brachionus plicatilis</name>
    <name type="common">Marine rotifer</name>
    <name type="synonym">Brachionus muelleri</name>
    <dbReference type="NCBI Taxonomy" id="10195"/>
    <lineage>
        <taxon>Eukaryota</taxon>
        <taxon>Metazoa</taxon>
        <taxon>Spiralia</taxon>
        <taxon>Gnathifera</taxon>
        <taxon>Rotifera</taxon>
        <taxon>Eurotatoria</taxon>
        <taxon>Monogononta</taxon>
        <taxon>Pseudotrocha</taxon>
        <taxon>Ploima</taxon>
        <taxon>Brachionidae</taxon>
        <taxon>Brachionus</taxon>
    </lineage>
</organism>
<sequence>MFSNHHYEKSLSNSELSKLITNGYRTERLDQERSSAKAMPRAKADQYFSTHIDQITSELLSRCVSNRDLNNQSDSSSYSSDDTDIDDLEARFLRPFGVQKPSMHKNYVLK</sequence>
<feature type="non-terminal residue" evidence="1">
    <location>
        <position position="110"/>
    </location>
</feature>
<gene>
    <name evidence="1" type="ORF">BpHYR1_009100</name>
</gene>
<proteinExistence type="predicted"/>
<keyword evidence="2" id="KW-1185">Reference proteome</keyword>
<evidence type="ECO:0000313" key="2">
    <source>
        <dbReference type="Proteomes" id="UP000276133"/>
    </source>
</evidence>
<accession>A0A3M7QIV0</accession>